<reference evidence="1 2" key="1">
    <citation type="submission" date="2018-05" db="EMBL/GenBank/DDBJ databases">
        <title>complete genome sequence of Aquabacterium olei NBRC 110486.</title>
        <authorList>
            <person name="Tang B."/>
            <person name="Chang J."/>
            <person name="Zhang L."/>
            <person name="Yang H."/>
        </authorList>
    </citation>
    <scope>NUCLEOTIDE SEQUENCE [LARGE SCALE GENOMIC DNA]</scope>
    <source>
        <strain evidence="1 2">NBRC 110486</strain>
    </source>
</reference>
<evidence type="ECO:0000313" key="2">
    <source>
        <dbReference type="Proteomes" id="UP000244892"/>
    </source>
</evidence>
<evidence type="ECO:0000313" key="1">
    <source>
        <dbReference type="EMBL" id="AWI53013.1"/>
    </source>
</evidence>
<dbReference type="RefSeq" id="WP_109035638.1">
    <property type="nucleotide sequence ID" value="NZ_CP029210.1"/>
</dbReference>
<dbReference type="PIRSF" id="PIRSF012318">
    <property type="entry name" value="UCP012318"/>
    <property type="match status" value="1"/>
</dbReference>
<dbReference type="EMBL" id="CP029210">
    <property type="protein sequence ID" value="AWI53013.1"/>
    <property type="molecule type" value="Genomic_DNA"/>
</dbReference>
<dbReference type="PANTHER" id="PTHR42782">
    <property type="entry name" value="SI:CH73-314G15.3"/>
    <property type="match status" value="1"/>
</dbReference>
<dbReference type="Proteomes" id="UP000244892">
    <property type="component" value="Chromosome"/>
</dbReference>
<dbReference type="SUPFAM" id="SSF47240">
    <property type="entry name" value="Ferritin-like"/>
    <property type="match status" value="1"/>
</dbReference>
<dbReference type="CDD" id="cd00657">
    <property type="entry name" value="Ferritin_like"/>
    <property type="match status" value="1"/>
</dbReference>
<keyword evidence="2" id="KW-1185">Reference proteome</keyword>
<dbReference type="Pfam" id="PF04305">
    <property type="entry name" value="DUF455"/>
    <property type="match status" value="1"/>
</dbReference>
<dbReference type="PANTHER" id="PTHR42782:SF4">
    <property type="entry name" value="DUF455 DOMAIN-CONTAINING PROTEIN"/>
    <property type="match status" value="1"/>
</dbReference>
<organism evidence="1 2">
    <name type="scientific">Aquabacterium olei</name>
    <dbReference type="NCBI Taxonomy" id="1296669"/>
    <lineage>
        <taxon>Bacteria</taxon>
        <taxon>Pseudomonadati</taxon>
        <taxon>Pseudomonadota</taxon>
        <taxon>Betaproteobacteria</taxon>
        <taxon>Burkholderiales</taxon>
        <taxon>Aquabacterium</taxon>
    </lineage>
</organism>
<dbReference type="AlphaFoldDB" id="A0A2U8FPS8"/>
<dbReference type="KEGG" id="aon:DEH84_05905"/>
<proteinExistence type="predicted"/>
<sequence length="286" mass="31420">MSAREEALVILLNPDPATKADAARRLYARLGGDAAQVAAAGDAALPDVPGLSADDCVPPLRLSAAQQAAMPGRPERPHLVPAKQVPSRSPFTLEGRAALLHAICHIEFNAINLALDACWRFAGMPVAFYLDWLRVASEEALHFSLLRDHLRTLGHDYGDFDAHDGLWSMCEKTSDDILARMALVPRTLEARGLDATPLIQDKLTRAGDLEAVRILDIILRDEVGHVAIGNRWFHRLCLERGLDAVSLYPELVRRYEAPRLRPPFNEAARKAAGFTDDELAFLLGVD</sequence>
<name>A0A2U8FPS8_9BURK</name>
<dbReference type="OrthoDB" id="9778629at2"/>
<accession>A0A2U8FPS8</accession>
<dbReference type="InterPro" id="IPR007402">
    <property type="entry name" value="DUF455"/>
</dbReference>
<protein>
    <submittedName>
        <fullName evidence="1">DUF455 domain-containing protein</fullName>
    </submittedName>
</protein>
<dbReference type="InterPro" id="IPR011197">
    <property type="entry name" value="UCP012318"/>
</dbReference>
<gene>
    <name evidence="1" type="ORF">DEH84_05905</name>
</gene>
<dbReference type="InterPro" id="IPR009078">
    <property type="entry name" value="Ferritin-like_SF"/>
</dbReference>